<reference evidence="3 4" key="1">
    <citation type="submission" date="2014-11" db="EMBL/GenBank/DDBJ databases">
        <authorList>
            <person name="Wibberg Daniel"/>
        </authorList>
    </citation>
    <scope>NUCLEOTIDE SEQUENCE [LARGE SCALE GENOMIC DNA]</scope>
    <source>
        <strain evidence="3">Rhizoctonia solani AG1-IB 7/3/14</strain>
    </source>
</reference>
<dbReference type="EMBL" id="LN679590">
    <property type="protein sequence ID" value="CEL60570.1"/>
    <property type="molecule type" value="Genomic_DNA"/>
</dbReference>
<feature type="signal peptide" evidence="2">
    <location>
        <begin position="1"/>
        <end position="23"/>
    </location>
</feature>
<evidence type="ECO:0000313" key="3">
    <source>
        <dbReference type="EMBL" id="CEL60570.1"/>
    </source>
</evidence>
<dbReference type="AlphaFoldDB" id="A0A0B7FSE0"/>
<proteinExistence type="predicted"/>
<accession>A0A0B7FSE0</accession>
<evidence type="ECO:0000313" key="4">
    <source>
        <dbReference type="Proteomes" id="UP000059188"/>
    </source>
</evidence>
<organism evidence="3 4">
    <name type="scientific">Thanatephorus cucumeris (strain AG1-IB / isolate 7/3/14)</name>
    <name type="common">Lettuce bottom rot fungus</name>
    <name type="synonym">Rhizoctonia solani</name>
    <dbReference type="NCBI Taxonomy" id="1108050"/>
    <lineage>
        <taxon>Eukaryota</taxon>
        <taxon>Fungi</taxon>
        <taxon>Dikarya</taxon>
        <taxon>Basidiomycota</taxon>
        <taxon>Agaricomycotina</taxon>
        <taxon>Agaricomycetes</taxon>
        <taxon>Cantharellales</taxon>
        <taxon>Ceratobasidiaceae</taxon>
        <taxon>Rhizoctonia</taxon>
        <taxon>Rhizoctonia solani AG-1</taxon>
    </lineage>
</organism>
<evidence type="ECO:0008006" key="5">
    <source>
        <dbReference type="Google" id="ProtNLM"/>
    </source>
</evidence>
<feature type="chain" id="PRO_5002115973" description="Secreted protein" evidence="2">
    <location>
        <begin position="24"/>
        <end position="71"/>
    </location>
</feature>
<protein>
    <recommendedName>
        <fullName evidence="5">Secreted protein</fullName>
    </recommendedName>
</protein>
<evidence type="ECO:0000256" key="1">
    <source>
        <dbReference type="SAM" id="MobiDB-lite"/>
    </source>
</evidence>
<keyword evidence="2" id="KW-0732">Signal</keyword>
<sequence length="71" mass="7297">MSTFCSRPSVLFGAVLVIPPLLPFNPGVNSTETWLGAPLASLYSRSGAPGQPSPLHGYGGFPKPTGLGLNT</sequence>
<name>A0A0B7FSE0_THACB</name>
<keyword evidence="4" id="KW-1185">Reference proteome</keyword>
<feature type="region of interest" description="Disordered" evidence="1">
    <location>
        <begin position="50"/>
        <end position="71"/>
    </location>
</feature>
<evidence type="ECO:0000256" key="2">
    <source>
        <dbReference type="SAM" id="SignalP"/>
    </source>
</evidence>
<dbReference type="Proteomes" id="UP000059188">
    <property type="component" value="Unassembled WGS sequence"/>
</dbReference>
<gene>
    <name evidence="3" type="ORF">RSOLAG1IB_12378</name>
</gene>